<keyword evidence="2" id="KW-1185">Reference proteome</keyword>
<protein>
    <submittedName>
        <fullName evidence="1">Uncharacterized protein</fullName>
    </submittedName>
</protein>
<name>A0ACD3B7J5_9AGAR</name>
<gene>
    <name evidence="1" type="ORF">BDN72DRAFT_134542</name>
</gene>
<evidence type="ECO:0000313" key="2">
    <source>
        <dbReference type="Proteomes" id="UP000308600"/>
    </source>
</evidence>
<dbReference type="Proteomes" id="UP000308600">
    <property type="component" value="Unassembled WGS sequence"/>
</dbReference>
<organism evidence="1 2">
    <name type="scientific">Pluteus cervinus</name>
    <dbReference type="NCBI Taxonomy" id="181527"/>
    <lineage>
        <taxon>Eukaryota</taxon>
        <taxon>Fungi</taxon>
        <taxon>Dikarya</taxon>
        <taxon>Basidiomycota</taxon>
        <taxon>Agaricomycotina</taxon>
        <taxon>Agaricomycetes</taxon>
        <taxon>Agaricomycetidae</taxon>
        <taxon>Agaricales</taxon>
        <taxon>Pluteineae</taxon>
        <taxon>Pluteaceae</taxon>
        <taxon>Pluteus</taxon>
    </lineage>
</organism>
<evidence type="ECO:0000313" key="1">
    <source>
        <dbReference type="EMBL" id="TFK73815.1"/>
    </source>
</evidence>
<accession>A0ACD3B7J5</accession>
<reference evidence="1 2" key="1">
    <citation type="journal article" date="2019" name="Nat. Ecol. Evol.">
        <title>Megaphylogeny resolves global patterns of mushroom evolution.</title>
        <authorList>
            <person name="Varga T."/>
            <person name="Krizsan K."/>
            <person name="Foldi C."/>
            <person name="Dima B."/>
            <person name="Sanchez-Garcia M."/>
            <person name="Sanchez-Ramirez S."/>
            <person name="Szollosi G.J."/>
            <person name="Szarkandi J.G."/>
            <person name="Papp V."/>
            <person name="Albert L."/>
            <person name="Andreopoulos W."/>
            <person name="Angelini C."/>
            <person name="Antonin V."/>
            <person name="Barry K.W."/>
            <person name="Bougher N.L."/>
            <person name="Buchanan P."/>
            <person name="Buyck B."/>
            <person name="Bense V."/>
            <person name="Catcheside P."/>
            <person name="Chovatia M."/>
            <person name="Cooper J."/>
            <person name="Damon W."/>
            <person name="Desjardin D."/>
            <person name="Finy P."/>
            <person name="Geml J."/>
            <person name="Haridas S."/>
            <person name="Hughes K."/>
            <person name="Justo A."/>
            <person name="Karasinski D."/>
            <person name="Kautmanova I."/>
            <person name="Kiss B."/>
            <person name="Kocsube S."/>
            <person name="Kotiranta H."/>
            <person name="LaButti K.M."/>
            <person name="Lechner B.E."/>
            <person name="Liimatainen K."/>
            <person name="Lipzen A."/>
            <person name="Lukacs Z."/>
            <person name="Mihaltcheva S."/>
            <person name="Morgado L.N."/>
            <person name="Niskanen T."/>
            <person name="Noordeloos M.E."/>
            <person name="Ohm R.A."/>
            <person name="Ortiz-Santana B."/>
            <person name="Ovrebo C."/>
            <person name="Racz N."/>
            <person name="Riley R."/>
            <person name="Savchenko A."/>
            <person name="Shiryaev A."/>
            <person name="Soop K."/>
            <person name="Spirin V."/>
            <person name="Szebenyi C."/>
            <person name="Tomsovsky M."/>
            <person name="Tulloss R.E."/>
            <person name="Uehling J."/>
            <person name="Grigoriev I.V."/>
            <person name="Vagvolgyi C."/>
            <person name="Papp T."/>
            <person name="Martin F.M."/>
            <person name="Miettinen O."/>
            <person name="Hibbett D.S."/>
            <person name="Nagy L.G."/>
        </authorList>
    </citation>
    <scope>NUCLEOTIDE SEQUENCE [LARGE SCALE GENOMIC DNA]</scope>
    <source>
        <strain evidence="1 2">NL-1719</strain>
    </source>
</reference>
<sequence length="310" mass="35141">MPPPTSTTPLLSSSSSTPPSHLAIPQPHPLPLQIPLPPPLPNRSFIYPLYGIPYVLTHPSLHPILLTRIPPLLLVSITTITLLFIFLYIPHVATLALFGQPYPLHYASLMILSESAGIVSILAEAFLTEPQIIDVFDMTMLERTKKEGLRVGEDMIGRVRVLERKAGGADGEWVLGKYRVYPYLKFRESFKCSVLFLVELPLNLIPGFGTPLFFLLQAYHLGPLHHYHYFQLLGWDDITRKEYIHQNRWKYIAFGLVHVLLQLIPVLNIFFLFSTGAGAALWASKAEERRYEESRERERGRVGERGLNGP</sequence>
<proteinExistence type="predicted"/>
<dbReference type="EMBL" id="ML208272">
    <property type="protein sequence ID" value="TFK73815.1"/>
    <property type="molecule type" value="Genomic_DNA"/>
</dbReference>